<feature type="binding site" evidence="4">
    <location>
        <position position="186"/>
    </location>
    <ligand>
        <name>substrate</name>
    </ligand>
</feature>
<feature type="active site" description="Charge relay system" evidence="3">
    <location>
        <position position="137"/>
    </location>
</feature>
<feature type="domain" description="Amidase" evidence="5">
    <location>
        <begin position="82"/>
        <end position="544"/>
    </location>
</feature>
<dbReference type="GO" id="GO:0016787">
    <property type="term" value="F:hydrolase activity"/>
    <property type="evidence" value="ECO:0007669"/>
    <property type="project" value="UniProtKB-KW"/>
</dbReference>
<organism evidence="6 7">
    <name type="scientific">Lachnellula cervina</name>
    <dbReference type="NCBI Taxonomy" id="1316786"/>
    <lineage>
        <taxon>Eukaryota</taxon>
        <taxon>Fungi</taxon>
        <taxon>Dikarya</taxon>
        <taxon>Ascomycota</taxon>
        <taxon>Pezizomycotina</taxon>
        <taxon>Leotiomycetes</taxon>
        <taxon>Helotiales</taxon>
        <taxon>Lachnaceae</taxon>
        <taxon>Lachnellula</taxon>
    </lineage>
</organism>
<keyword evidence="7" id="KW-1185">Reference proteome</keyword>
<evidence type="ECO:0000256" key="2">
    <source>
        <dbReference type="ARBA" id="ARBA00022801"/>
    </source>
</evidence>
<gene>
    <name evidence="6" type="ORF">LCER1_G006166</name>
</gene>
<dbReference type="OrthoDB" id="6428749at2759"/>
<dbReference type="EMBL" id="QGMG01000768">
    <property type="protein sequence ID" value="TVY51642.1"/>
    <property type="molecule type" value="Genomic_DNA"/>
</dbReference>
<dbReference type="InterPro" id="IPR036928">
    <property type="entry name" value="AS_sf"/>
</dbReference>
<evidence type="ECO:0000256" key="3">
    <source>
        <dbReference type="PIRSR" id="PIRSR001221-1"/>
    </source>
</evidence>
<evidence type="ECO:0000256" key="4">
    <source>
        <dbReference type="PIRSR" id="PIRSR001221-2"/>
    </source>
</evidence>
<name>A0A7D8YQZ6_9HELO</name>
<dbReference type="AlphaFoldDB" id="A0A7D8YQZ6"/>
<evidence type="ECO:0000256" key="1">
    <source>
        <dbReference type="ARBA" id="ARBA00009199"/>
    </source>
</evidence>
<sequence>MAATVTIASGATWQEVAADRQKYRDTTLATIQPAIPDIPSPSLNTISIAKDVLTTEEIKITESKVEELAPQLARGELSAVTVVKAFLRRAALAQKLTNCITELLPSRALERAKCLDDYLKTNGKPVGPLHGIPISVKEHIGMKDLDNNAGFISWVGNTAPQDAHILQILWNAGAVFYARTTQPQTLMHLETSSNLYGVTTNPYNTTLTSGGSSGGEGALAGFKGSCLGVGTDIGGSIRSPAANCGVYGMKPTALRLPVLGWLGPAAGQEQIVPTIGPLSTSLEGCKLFIKTLLDSKPWLREPSLVPFPWKQEDFFKDKKLKVGVLWDDEVVKPHPPVTRALKQMVDKLELTRNVEVVEWKPYKHDLAWEIIANLYFCDGGKEESDLIDASGEPWRPLSKHILKNPHVETHTIPSMYKATVKRDAYRVEYAEHWNSTATSIGPNGKPEGAVDVILCPAGPGVAPKIDTAKWWGYLSQWNVLNYPGLVFPVDKVDVTKDGGTESHSPRNETDKENWELWQKYGAEGYKDAPISLQLVGRGFEDEKVIQAFEMIQRETGVPFV</sequence>
<dbReference type="Gene3D" id="3.90.1300.10">
    <property type="entry name" value="Amidase signature (AS) domain"/>
    <property type="match status" value="1"/>
</dbReference>
<feature type="active site" description="Charge relay system" evidence="3">
    <location>
        <position position="212"/>
    </location>
</feature>
<dbReference type="InterPro" id="IPR023631">
    <property type="entry name" value="Amidase_dom"/>
</dbReference>
<dbReference type="PIRSF" id="PIRSF001221">
    <property type="entry name" value="Amidase_fungi"/>
    <property type="match status" value="1"/>
</dbReference>
<evidence type="ECO:0000313" key="7">
    <source>
        <dbReference type="Proteomes" id="UP000481288"/>
    </source>
</evidence>
<feature type="binding site" evidence="4">
    <location>
        <position position="212"/>
    </location>
    <ligand>
        <name>substrate</name>
    </ligand>
</feature>
<accession>A0A7D8YQZ6</accession>
<proteinExistence type="inferred from homology"/>
<dbReference type="PANTHER" id="PTHR46072:SF4">
    <property type="entry name" value="AMIDASE C550.07-RELATED"/>
    <property type="match status" value="1"/>
</dbReference>
<dbReference type="SUPFAM" id="SSF75304">
    <property type="entry name" value="Amidase signature (AS) enzymes"/>
    <property type="match status" value="1"/>
</dbReference>
<dbReference type="PANTHER" id="PTHR46072">
    <property type="entry name" value="AMIDASE-RELATED-RELATED"/>
    <property type="match status" value="1"/>
</dbReference>
<dbReference type="Proteomes" id="UP000481288">
    <property type="component" value="Unassembled WGS sequence"/>
</dbReference>
<protein>
    <submittedName>
        <fullName evidence="6">Putative amidase</fullName>
    </submittedName>
</protein>
<comment type="caution">
    <text evidence="6">The sequence shown here is derived from an EMBL/GenBank/DDBJ whole genome shotgun (WGS) entry which is preliminary data.</text>
</comment>
<feature type="binding site" evidence="4">
    <location>
        <begin position="233"/>
        <end position="236"/>
    </location>
    <ligand>
        <name>substrate</name>
    </ligand>
</feature>
<reference evidence="6 7" key="1">
    <citation type="submission" date="2018-05" db="EMBL/GenBank/DDBJ databases">
        <title>Whole genome sequencing for identification of molecular markers to develop diagnostic detection tools for the regulated plant pathogen Lachnellula willkommii.</title>
        <authorList>
            <person name="Giroux E."/>
            <person name="Bilodeau G."/>
        </authorList>
    </citation>
    <scope>NUCLEOTIDE SEQUENCE [LARGE SCALE GENOMIC DNA]</scope>
    <source>
        <strain evidence="6 7">CBS 625.97</strain>
    </source>
</reference>
<evidence type="ECO:0000313" key="6">
    <source>
        <dbReference type="EMBL" id="TVY51642.1"/>
    </source>
</evidence>
<dbReference type="Pfam" id="PF01425">
    <property type="entry name" value="Amidase"/>
    <property type="match status" value="1"/>
</dbReference>
<feature type="active site" description="Acyl-ester intermediate" evidence="3">
    <location>
        <position position="236"/>
    </location>
</feature>
<comment type="similarity">
    <text evidence="1">Belongs to the amidase family.</text>
</comment>
<evidence type="ECO:0000259" key="5">
    <source>
        <dbReference type="Pfam" id="PF01425"/>
    </source>
</evidence>
<keyword evidence="2" id="KW-0378">Hydrolase</keyword>